<gene>
    <name evidence="3" type="ORF">ACFQHR_00955</name>
</gene>
<accession>A0ABW2DGM7</accession>
<dbReference type="Proteomes" id="UP001596405">
    <property type="component" value="Unassembled WGS sequence"/>
</dbReference>
<dbReference type="Pfam" id="PF13568">
    <property type="entry name" value="OMP_b-brl_2"/>
    <property type="match status" value="1"/>
</dbReference>
<name>A0ABW2DGM7_9BACT</name>
<keyword evidence="1" id="KW-0732">Signal</keyword>
<evidence type="ECO:0000313" key="3">
    <source>
        <dbReference type="EMBL" id="MFC6996165.1"/>
    </source>
</evidence>
<keyword evidence="4" id="KW-1185">Reference proteome</keyword>
<dbReference type="InterPro" id="IPR011250">
    <property type="entry name" value="OMP/PagP_B-barrel"/>
</dbReference>
<dbReference type="RefSeq" id="WP_066619646.1">
    <property type="nucleotide sequence ID" value="NZ_JBHSYQ010000003.1"/>
</dbReference>
<comment type="caution">
    <text evidence="3">The sequence shown here is derived from an EMBL/GenBank/DDBJ whole genome shotgun (WGS) entry which is preliminary data.</text>
</comment>
<dbReference type="InterPro" id="IPR025665">
    <property type="entry name" value="Beta-barrel_OMP_2"/>
</dbReference>
<feature type="signal peptide" evidence="1">
    <location>
        <begin position="1"/>
        <end position="19"/>
    </location>
</feature>
<feature type="chain" id="PRO_5046281702" evidence="1">
    <location>
        <begin position="20"/>
        <end position="196"/>
    </location>
</feature>
<reference evidence="4" key="1">
    <citation type="journal article" date="2019" name="Int. J. Syst. Evol. Microbiol.">
        <title>The Global Catalogue of Microorganisms (GCM) 10K type strain sequencing project: providing services to taxonomists for standard genome sequencing and annotation.</title>
        <authorList>
            <consortium name="The Broad Institute Genomics Platform"/>
            <consortium name="The Broad Institute Genome Sequencing Center for Infectious Disease"/>
            <person name="Wu L."/>
            <person name="Ma J."/>
        </authorList>
    </citation>
    <scope>NUCLEOTIDE SEQUENCE [LARGE SCALE GENOMIC DNA]</scope>
    <source>
        <strain evidence="4">CGMCC 4.7393</strain>
    </source>
</reference>
<organism evidence="3 4">
    <name type="scientific">Rufibacter roseus</name>
    <dbReference type="NCBI Taxonomy" id="1567108"/>
    <lineage>
        <taxon>Bacteria</taxon>
        <taxon>Pseudomonadati</taxon>
        <taxon>Bacteroidota</taxon>
        <taxon>Cytophagia</taxon>
        <taxon>Cytophagales</taxon>
        <taxon>Hymenobacteraceae</taxon>
        <taxon>Rufibacter</taxon>
    </lineage>
</organism>
<proteinExistence type="predicted"/>
<feature type="domain" description="Outer membrane protein beta-barrel" evidence="2">
    <location>
        <begin position="16"/>
        <end position="169"/>
    </location>
</feature>
<evidence type="ECO:0000256" key="1">
    <source>
        <dbReference type="SAM" id="SignalP"/>
    </source>
</evidence>
<dbReference type="SUPFAM" id="SSF56925">
    <property type="entry name" value="OMPA-like"/>
    <property type="match status" value="1"/>
</dbReference>
<protein>
    <submittedName>
        <fullName evidence="3">Porin family protein</fullName>
    </submittedName>
</protein>
<dbReference type="EMBL" id="JBHSYQ010000003">
    <property type="protein sequence ID" value="MFC6996165.1"/>
    <property type="molecule type" value="Genomic_DNA"/>
</dbReference>
<sequence length="196" mass="21114">MKKLLLFVVALFTISFAQAQGGIKLGLKAGGNLSNITGDDTEDSKNKFGFHVGGFVDFGVSDMVSIRPEVLYSMKGATGEGDGDSDMSLNLNYIDVPIMARINADKLFFEFGPTISFLVKSEAEMGDLSVDFKDYTNTVDFGYAAGLGYNISDNIGLGLRYNGGLSKVFKDNEDADFGDVRNSVFQLSLSFSLGGR</sequence>
<evidence type="ECO:0000313" key="4">
    <source>
        <dbReference type="Proteomes" id="UP001596405"/>
    </source>
</evidence>
<evidence type="ECO:0000259" key="2">
    <source>
        <dbReference type="Pfam" id="PF13568"/>
    </source>
</evidence>